<evidence type="ECO:0000313" key="1">
    <source>
        <dbReference type="EMBL" id="MDQ0103302.1"/>
    </source>
</evidence>
<keyword evidence="2" id="KW-1185">Reference proteome</keyword>
<name>A0ABT9TS75_PAENI</name>
<dbReference type="Proteomes" id="UP001244563">
    <property type="component" value="Unassembled WGS sequence"/>
</dbReference>
<dbReference type="EMBL" id="JAUSSW010000008">
    <property type="protein sequence ID" value="MDQ0103302.1"/>
    <property type="molecule type" value="Genomic_DNA"/>
</dbReference>
<protein>
    <recommendedName>
        <fullName evidence="3">ANTAR domain-containing protein</fullName>
    </recommendedName>
</protein>
<proteinExistence type="predicted"/>
<organism evidence="1 2">
    <name type="scientific">Paenarthrobacter nicotinovorans</name>
    <name type="common">Arthrobacter nicotinovorans</name>
    <dbReference type="NCBI Taxonomy" id="29320"/>
    <lineage>
        <taxon>Bacteria</taxon>
        <taxon>Bacillati</taxon>
        <taxon>Actinomycetota</taxon>
        <taxon>Actinomycetes</taxon>
        <taxon>Micrococcales</taxon>
        <taxon>Micrococcaceae</taxon>
        <taxon>Paenarthrobacter</taxon>
    </lineage>
</organism>
<reference evidence="1 2" key="1">
    <citation type="submission" date="2023-07" db="EMBL/GenBank/DDBJ databases">
        <title>Sorghum-associated microbial communities from plants grown in Nebraska, USA.</title>
        <authorList>
            <person name="Schachtman D."/>
        </authorList>
    </citation>
    <scope>NUCLEOTIDE SEQUENCE [LARGE SCALE GENOMIC DNA]</scope>
    <source>
        <strain evidence="1 2">CC523</strain>
    </source>
</reference>
<evidence type="ECO:0008006" key="3">
    <source>
        <dbReference type="Google" id="ProtNLM"/>
    </source>
</evidence>
<comment type="caution">
    <text evidence="1">The sequence shown here is derived from an EMBL/GenBank/DDBJ whole genome shotgun (WGS) entry which is preliminary data.</text>
</comment>
<sequence length="41" mass="4623">MEALVALMQKLQLRNTPVTELTRCVTSVVDEPRTHEESEPA</sequence>
<gene>
    <name evidence="1" type="ORF">J2T10_002966</name>
</gene>
<evidence type="ECO:0000313" key="2">
    <source>
        <dbReference type="Proteomes" id="UP001244563"/>
    </source>
</evidence>
<accession>A0ABT9TS75</accession>